<evidence type="ECO:0000256" key="4">
    <source>
        <dbReference type="ARBA" id="ARBA00022461"/>
    </source>
</evidence>
<dbReference type="Proteomes" id="UP000614601">
    <property type="component" value="Unassembled WGS sequence"/>
</dbReference>
<dbReference type="Pfam" id="PF00858">
    <property type="entry name" value="ASC"/>
    <property type="match status" value="1"/>
</dbReference>
<keyword evidence="11 13" id="KW-0739">Sodium transport</keyword>
<proteinExistence type="inferred from homology"/>
<sequence length="521" mass="57459">MSGLAKLKDSKSGARALYHSKTGYKQVKVFPEWTSAHAIPLVGRFTRVCCVFWLLIFAAAFGVVVWQTVVSVEKYRAYNVSVQQTLSFNSMSFPAVTLCDLNPYKRDEAYKIAEVQTLMEAYEYALQKSYCTNTTCNVATNTTLDDYLEKVGLSGVKSSTAINSKAQRLLTLVTGTTDMTEAGAQYSGFLQGCSFNTQDCQENDWTKFDSQSMGTCFIFNLAATRNVSRVGPIYGLRVILKTNVSQLLPTSTKGGFRVLVHDQGEYPFPDVYGSDVMIGSAPSLGVSFTDISRLSSPYGNCHSDIPEGYLYPKNYSTEGCMRSEYQAQMVEVCGCYDPTYPAPVNASTNIDNVYEEINNATFASVDSNETTTVAATTASGVPVCTMSDITCWTSQIDAFTTTNCTQPCYEIAYETSLSFAMWPSGSTSTIGLCMSGDYGNETCLEMYQENGALLQIYFEYQSYEKMLESAQYPKSTFLSNFGGQLGLWLGGSIIMLIEFVLLLLQFIITFCAPVCDRFIGY</sequence>
<keyword evidence="4 13" id="KW-0894">Sodium channel</keyword>
<evidence type="ECO:0000256" key="5">
    <source>
        <dbReference type="ARBA" id="ARBA00022692"/>
    </source>
</evidence>
<keyword evidence="9 14" id="KW-0472">Membrane</keyword>
<keyword evidence="12 13" id="KW-0407">Ion channel</keyword>
<evidence type="ECO:0000256" key="3">
    <source>
        <dbReference type="ARBA" id="ARBA00022448"/>
    </source>
</evidence>
<evidence type="ECO:0000256" key="12">
    <source>
        <dbReference type="ARBA" id="ARBA00023303"/>
    </source>
</evidence>
<gene>
    <name evidence="15" type="ORF">BOKJ2_LOCUS6542</name>
</gene>
<dbReference type="Proteomes" id="UP000783686">
    <property type="component" value="Unassembled WGS sequence"/>
</dbReference>
<organism evidence="15 16">
    <name type="scientific">Bursaphelenchus okinawaensis</name>
    <dbReference type="NCBI Taxonomy" id="465554"/>
    <lineage>
        <taxon>Eukaryota</taxon>
        <taxon>Metazoa</taxon>
        <taxon>Ecdysozoa</taxon>
        <taxon>Nematoda</taxon>
        <taxon>Chromadorea</taxon>
        <taxon>Rhabditida</taxon>
        <taxon>Tylenchina</taxon>
        <taxon>Tylenchomorpha</taxon>
        <taxon>Aphelenchoidea</taxon>
        <taxon>Aphelenchoididae</taxon>
        <taxon>Bursaphelenchus</taxon>
    </lineage>
</organism>
<keyword evidence="5 13" id="KW-0812">Transmembrane</keyword>
<keyword evidence="3 13" id="KW-0813">Transport</keyword>
<comment type="subcellular location">
    <subcellularLocation>
        <location evidence="1">Membrane</location>
        <topology evidence="1">Multi-pass membrane protein</topology>
    </subcellularLocation>
</comment>
<dbReference type="PANTHER" id="PTHR11690:SF248">
    <property type="entry name" value="PICKPOCKET 17, ISOFORM A"/>
    <property type="match status" value="1"/>
</dbReference>
<dbReference type="GO" id="GO:0015280">
    <property type="term" value="F:ligand-gated sodium channel activity"/>
    <property type="evidence" value="ECO:0007669"/>
    <property type="project" value="TreeGrafter"/>
</dbReference>
<evidence type="ECO:0000256" key="13">
    <source>
        <dbReference type="RuleBase" id="RU000679"/>
    </source>
</evidence>
<feature type="transmembrane region" description="Helical" evidence="14">
    <location>
        <begin position="45"/>
        <end position="66"/>
    </location>
</feature>
<evidence type="ECO:0000313" key="15">
    <source>
        <dbReference type="EMBL" id="CAD5216336.1"/>
    </source>
</evidence>
<evidence type="ECO:0000256" key="10">
    <source>
        <dbReference type="ARBA" id="ARBA00023180"/>
    </source>
</evidence>
<evidence type="ECO:0000256" key="2">
    <source>
        <dbReference type="ARBA" id="ARBA00007193"/>
    </source>
</evidence>
<evidence type="ECO:0000256" key="1">
    <source>
        <dbReference type="ARBA" id="ARBA00004141"/>
    </source>
</evidence>
<reference evidence="15" key="1">
    <citation type="submission" date="2020-09" db="EMBL/GenBank/DDBJ databases">
        <authorList>
            <person name="Kikuchi T."/>
        </authorList>
    </citation>
    <scope>NUCLEOTIDE SEQUENCE</scope>
    <source>
        <strain evidence="15">SH1</strain>
    </source>
</reference>
<evidence type="ECO:0000313" key="16">
    <source>
        <dbReference type="Proteomes" id="UP000614601"/>
    </source>
</evidence>
<dbReference type="Gene3D" id="2.60.470.10">
    <property type="entry name" value="Acid-sensing ion channels like domains"/>
    <property type="match status" value="1"/>
</dbReference>
<dbReference type="EMBL" id="CAJFDH010000003">
    <property type="protein sequence ID" value="CAD5216336.1"/>
    <property type="molecule type" value="Genomic_DNA"/>
</dbReference>
<dbReference type="OrthoDB" id="6502088at2759"/>
<evidence type="ECO:0000256" key="14">
    <source>
        <dbReference type="SAM" id="Phobius"/>
    </source>
</evidence>
<dbReference type="Gene3D" id="1.10.287.770">
    <property type="entry name" value="YojJ-like"/>
    <property type="match status" value="1"/>
</dbReference>
<comment type="similarity">
    <text evidence="2 13">Belongs to the amiloride-sensitive sodium channel (TC 1.A.6) family.</text>
</comment>
<keyword evidence="8 13" id="KW-0406">Ion transport</keyword>
<dbReference type="PANTHER" id="PTHR11690">
    <property type="entry name" value="AMILORIDE-SENSITIVE SODIUM CHANNEL-RELATED"/>
    <property type="match status" value="1"/>
</dbReference>
<name>A0A811KMQ3_9BILA</name>
<accession>A0A811KMQ3</accession>
<dbReference type="AlphaFoldDB" id="A0A811KMQ3"/>
<feature type="transmembrane region" description="Helical" evidence="14">
    <location>
        <begin position="485"/>
        <end position="508"/>
    </location>
</feature>
<protein>
    <submittedName>
        <fullName evidence="15">Uncharacterized protein</fullName>
    </submittedName>
</protein>
<dbReference type="InterPro" id="IPR001873">
    <property type="entry name" value="ENaC"/>
</dbReference>
<evidence type="ECO:0000256" key="11">
    <source>
        <dbReference type="ARBA" id="ARBA00023201"/>
    </source>
</evidence>
<evidence type="ECO:0000256" key="7">
    <source>
        <dbReference type="ARBA" id="ARBA00023053"/>
    </source>
</evidence>
<keyword evidence="16" id="KW-1185">Reference proteome</keyword>
<keyword evidence="6 14" id="KW-1133">Transmembrane helix</keyword>
<keyword evidence="10" id="KW-0325">Glycoprotein</keyword>
<evidence type="ECO:0000256" key="8">
    <source>
        <dbReference type="ARBA" id="ARBA00023065"/>
    </source>
</evidence>
<evidence type="ECO:0000256" key="9">
    <source>
        <dbReference type="ARBA" id="ARBA00023136"/>
    </source>
</evidence>
<dbReference type="PRINTS" id="PR01078">
    <property type="entry name" value="AMINACHANNEL"/>
</dbReference>
<dbReference type="EMBL" id="CAJFCW020000003">
    <property type="protein sequence ID" value="CAG9105748.1"/>
    <property type="molecule type" value="Genomic_DNA"/>
</dbReference>
<dbReference type="GO" id="GO:0005886">
    <property type="term" value="C:plasma membrane"/>
    <property type="evidence" value="ECO:0007669"/>
    <property type="project" value="TreeGrafter"/>
</dbReference>
<comment type="caution">
    <text evidence="15">The sequence shown here is derived from an EMBL/GenBank/DDBJ whole genome shotgun (WGS) entry which is preliminary data.</text>
</comment>
<evidence type="ECO:0000256" key="6">
    <source>
        <dbReference type="ARBA" id="ARBA00022989"/>
    </source>
</evidence>
<keyword evidence="7" id="KW-0915">Sodium</keyword>